<dbReference type="InterPro" id="IPR003661">
    <property type="entry name" value="HisK_dim/P_dom"/>
</dbReference>
<keyword evidence="12" id="KW-0175">Coiled coil</keyword>
<evidence type="ECO:0000259" key="15">
    <source>
        <dbReference type="PROSITE" id="PS50113"/>
    </source>
</evidence>
<keyword evidence="8" id="KW-0418">Kinase</keyword>
<dbReference type="InterPro" id="IPR013655">
    <property type="entry name" value="PAS_fold_3"/>
</dbReference>
<dbReference type="NCBIfam" id="TIGR00229">
    <property type="entry name" value="sensory_box"/>
    <property type="match status" value="2"/>
</dbReference>
<dbReference type="Pfam" id="PF08448">
    <property type="entry name" value="PAS_4"/>
    <property type="match status" value="1"/>
</dbReference>
<dbReference type="SMART" id="SM00388">
    <property type="entry name" value="HisKA"/>
    <property type="match status" value="1"/>
</dbReference>
<dbReference type="GO" id="GO:0000155">
    <property type="term" value="F:phosphorelay sensor kinase activity"/>
    <property type="evidence" value="ECO:0007669"/>
    <property type="project" value="InterPro"/>
</dbReference>
<evidence type="ECO:0000256" key="6">
    <source>
        <dbReference type="ARBA" id="ARBA00022679"/>
    </source>
</evidence>
<name>A0A419W367_9BACT</name>
<dbReference type="InterPro" id="IPR001610">
    <property type="entry name" value="PAC"/>
</dbReference>
<dbReference type="SMART" id="SM00091">
    <property type="entry name" value="PAS"/>
    <property type="match status" value="3"/>
</dbReference>
<dbReference type="FunFam" id="3.30.565.10:FF:000023">
    <property type="entry name" value="PAS domain-containing sensor histidine kinase"/>
    <property type="match status" value="1"/>
</dbReference>
<dbReference type="SUPFAM" id="SSF55874">
    <property type="entry name" value="ATPase domain of HSP90 chaperone/DNA topoisomerase II/histidine kinase"/>
    <property type="match status" value="1"/>
</dbReference>
<dbReference type="PRINTS" id="PR00344">
    <property type="entry name" value="BCTRLSENSOR"/>
</dbReference>
<evidence type="ECO:0000256" key="12">
    <source>
        <dbReference type="SAM" id="Coils"/>
    </source>
</evidence>
<keyword evidence="17" id="KW-1185">Reference proteome</keyword>
<dbReference type="PROSITE" id="PS50112">
    <property type="entry name" value="PAS"/>
    <property type="match status" value="3"/>
</dbReference>
<dbReference type="InterPro" id="IPR000700">
    <property type="entry name" value="PAS-assoc_C"/>
</dbReference>
<accession>A0A419W367</accession>
<keyword evidence="10" id="KW-0902">Two-component regulatory system</keyword>
<evidence type="ECO:0000259" key="13">
    <source>
        <dbReference type="PROSITE" id="PS50109"/>
    </source>
</evidence>
<dbReference type="Pfam" id="PF00512">
    <property type="entry name" value="HisKA"/>
    <property type="match status" value="1"/>
</dbReference>
<dbReference type="Gene3D" id="3.30.565.10">
    <property type="entry name" value="Histidine kinase-like ATPase, C-terminal domain"/>
    <property type="match status" value="1"/>
</dbReference>
<feature type="domain" description="PAC" evidence="15">
    <location>
        <begin position="408"/>
        <end position="458"/>
    </location>
</feature>
<dbReference type="SUPFAM" id="SSF55785">
    <property type="entry name" value="PYP-like sensor domain (PAS domain)"/>
    <property type="match status" value="3"/>
</dbReference>
<dbReference type="PROSITE" id="PS50113">
    <property type="entry name" value="PAC"/>
    <property type="match status" value="3"/>
</dbReference>
<feature type="domain" description="PAS" evidence="14">
    <location>
        <begin position="334"/>
        <end position="381"/>
    </location>
</feature>
<evidence type="ECO:0000256" key="3">
    <source>
        <dbReference type="ARBA" id="ARBA00012438"/>
    </source>
</evidence>
<evidence type="ECO:0000256" key="9">
    <source>
        <dbReference type="ARBA" id="ARBA00022840"/>
    </source>
</evidence>
<feature type="domain" description="Histidine kinase" evidence="13">
    <location>
        <begin position="603"/>
        <end position="823"/>
    </location>
</feature>
<keyword evidence="6" id="KW-0808">Transferase</keyword>
<dbReference type="GO" id="GO:0005886">
    <property type="term" value="C:plasma membrane"/>
    <property type="evidence" value="ECO:0007669"/>
    <property type="project" value="UniProtKB-SubCell"/>
</dbReference>
<dbReference type="GO" id="GO:0009927">
    <property type="term" value="F:histidine phosphotransfer kinase activity"/>
    <property type="evidence" value="ECO:0007669"/>
    <property type="project" value="TreeGrafter"/>
</dbReference>
<keyword evidence="4" id="KW-1003">Cell membrane</keyword>
<proteinExistence type="predicted"/>
<dbReference type="CDD" id="cd16922">
    <property type="entry name" value="HATPase_EvgS-ArcB-TorS-like"/>
    <property type="match status" value="1"/>
</dbReference>
<keyword evidence="5" id="KW-0597">Phosphoprotein</keyword>
<dbReference type="PANTHER" id="PTHR43047">
    <property type="entry name" value="TWO-COMPONENT HISTIDINE PROTEIN KINASE"/>
    <property type="match status" value="1"/>
</dbReference>
<dbReference type="InterPro" id="IPR004358">
    <property type="entry name" value="Sig_transdc_His_kin-like_C"/>
</dbReference>
<keyword evidence="9" id="KW-0067">ATP-binding</keyword>
<comment type="caution">
    <text evidence="16">The sequence shown here is derived from an EMBL/GenBank/DDBJ whole genome shotgun (WGS) entry which is preliminary data.</text>
</comment>
<evidence type="ECO:0000256" key="11">
    <source>
        <dbReference type="ARBA" id="ARBA00023136"/>
    </source>
</evidence>
<evidence type="ECO:0000256" key="8">
    <source>
        <dbReference type="ARBA" id="ARBA00022777"/>
    </source>
</evidence>
<dbReference type="InterPro" id="IPR013656">
    <property type="entry name" value="PAS_4"/>
</dbReference>
<dbReference type="OrthoDB" id="9796457at2"/>
<evidence type="ECO:0000313" key="16">
    <source>
        <dbReference type="EMBL" id="RKD89925.1"/>
    </source>
</evidence>
<comment type="subcellular location">
    <subcellularLocation>
        <location evidence="2">Cell membrane</location>
    </subcellularLocation>
</comment>
<feature type="domain" description="PAC" evidence="15">
    <location>
        <begin position="533"/>
        <end position="585"/>
    </location>
</feature>
<dbReference type="EMBL" id="RAPN01000001">
    <property type="protein sequence ID" value="RKD89925.1"/>
    <property type="molecule type" value="Genomic_DNA"/>
</dbReference>
<dbReference type="Pfam" id="PF02518">
    <property type="entry name" value="HATPase_c"/>
    <property type="match status" value="1"/>
</dbReference>
<dbReference type="Pfam" id="PF08447">
    <property type="entry name" value="PAS_3"/>
    <property type="match status" value="1"/>
</dbReference>
<dbReference type="SUPFAM" id="SSF47384">
    <property type="entry name" value="Homodimeric domain of signal transducing histidine kinase"/>
    <property type="match status" value="1"/>
</dbReference>
<dbReference type="InterPro" id="IPR005467">
    <property type="entry name" value="His_kinase_dom"/>
</dbReference>
<dbReference type="SMART" id="SM00086">
    <property type="entry name" value="PAC"/>
    <property type="match status" value="3"/>
</dbReference>
<sequence length="826" mass="94298">MDFKSGGKGPTEGLDMKTREFEIDLLKKEIDKYKARVAKLEQQADRLNSSPTNTEPVMEATESFTSLYWADFTVMYQELKKLEDAGIADLDRYLLEFPAKIEGLLKTVCLTPWNKTKKLQAENLAYFYNPILTAELIALMVHLQQEGEVLSTKVFSQTCANELWQIELNADLNGQRATGLQYIRVVVTDLNAHLEEKQAVAEGRQHLSRLLKNLQGFVYRCRYDDDYSTLFITDSAYDVTGFSANEFLYDPTVSFAKIIHPDDVAYVRSTVEKSLKKSTKFYLEYRILTKEKQVKWVGEHCIGILDERGEVVAFEGSVLDITQRKQSDISLQETEERFHNVFELSPTAIILTDLHSGIILAANEAFERITGWDKASYAGKSKEDLDVWHNPGDRVVFMKELQARGRVENHEYKLVTRSGAVRVILMSASLLKEHNRTLVMSVWTDITAQKEVAEGFKKERNFLDRIIETIPESVWIKDNNGVYINCNRHLEQYFGVRKEDVIGKTDYDFARLSLAREFRMKDMAAVKSGKPIRHQDWIIHPADGRNILWETIKSPMYDSEGNLIGLLGVSRDITEMKNVEQELIRAKNLAEEASRLKSAFLATMSHELRTPLNAIIGFSGLIDEEMPKEQIIELVGIVNDSGNHLLSIIEDIFEIALLQSKGANVEREEFSLLSLCDSMKYYLEAEIIKSEKGNLNFNVQEPDQDRKLRLYTDKNKVLQILSNLVSNAVKYSDEGLVSMTFRIEEQDIVFCVADQGIGIAEEKQKFIFERFRQADESHTREYGGVGLGLAICKEVAELLDSEIWVESELGEGAKFFFRMPGVVLKN</sequence>
<dbReference type="InterPro" id="IPR000014">
    <property type="entry name" value="PAS"/>
</dbReference>
<feature type="domain" description="PAC" evidence="15">
    <location>
        <begin position="281"/>
        <end position="333"/>
    </location>
</feature>
<reference evidence="16 17" key="1">
    <citation type="submission" date="2018-09" db="EMBL/GenBank/DDBJ databases">
        <title>Genomic Encyclopedia of Archaeal and Bacterial Type Strains, Phase II (KMG-II): from individual species to whole genera.</title>
        <authorList>
            <person name="Goeker M."/>
        </authorList>
    </citation>
    <scope>NUCLEOTIDE SEQUENCE [LARGE SCALE GENOMIC DNA]</scope>
    <source>
        <strain evidence="16 17">DSM 27148</strain>
    </source>
</reference>
<dbReference type="EC" id="2.7.13.3" evidence="3"/>
<evidence type="ECO:0000256" key="4">
    <source>
        <dbReference type="ARBA" id="ARBA00022475"/>
    </source>
</evidence>
<feature type="coiled-coil region" evidence="12">
    <location>
        <begin position="16"/>
        <end position="50"/>
    </location>
</feature>
<gene>
    <name evidence="16" type="ORF">BC643_0259</name>
</gene>
<dbReference type="GO" id="GO:0006355">
    <property type="term" value="P:regulation of DNA-templated transcription"/>
    <property type="evidence" value="ECO:0007669"/>
    <property type="project" value="InterPro"/>
</dbReference>
<feature type="domain" description="PAS" evidence="14">
    <location>
        <begin position="203"/>
        <end position="278"/>
    </location>
</feature>
<dbReference type="InterPro" id="IPR035965">
    <property type="entry name" value="PAS-like_dom_sf"/>
</dbReference>
<dbReference type="InterPro" id="IPR036097">
    <property type="entry name" value="HisK_dim/P_sf"/>
</dbReference>
<dbReference type="Proteomes" id="UP000283387">
    <property type="component" value="Unassembled WGS sequence"/>
</dbReference>
<dbReference type="AlphaFoldDB" id="A0A419W367"/>
<protein>
    <recommendedName>
        <fullName evidence="3">histidine kinase</fullName>
        <ecNumber evidence="3">2.7.13.3</ecNumber>
    </recommendedName>
</protein>
<evidence type="ECO:0000256" key="5">
    <source>
        <dbReference type="ARBA" id="ARBA00022553"/>
    </source>
</evidence>
<dbReference type="InterPro" id="IPR036890">
    <property type="entry name" value="HATPase_C_sf"/>
</dbReference>
<dbReference type="CDD" id="cd00082">
    <property type="entry name" value="HisKA"/>
    <property type="match status" value="1"/>
</dbReference>
<dbReference type="Gene3D" id="1.10.287.130">
    <property type="match status" value="1"/>
</dbReference>
<evidence type="ECO:0000259" key="14">
    <source>
        <dbReference type="PROSITE" id="PS50112"/>
    </source>
</evidence>
<dbReference type="PANTHER" id="PTHR43047:SF72">
    <property type="entry name" value="OSMOSENSING HISTIDINE PROTEIN KINASE SLN1"/>
    <property type="match status" value="1"/>
</dbReference>
<evidence type="ECO:0000256" key="1">
    <source>
        <dbReference type="ARBA" id="ARBA00000085"/>
    </source>
</evidence>
<dbReference type="CDD" id="cd00130">
    <property type="entry name" value="PAS"/>
    <property type="match status" value="3"/>
</dbReference>
<evidence type="ECO:0000256" key="7">
    <source>
        <dbReference type="ARBA" id="ARBA00022741"/>
    </source>
</evidence>
<dbReference type="Pfam" id="PF13426">
    <property type="entry name" value="PAS_9"/>
    <property type="match status" value="1"/>
</dbReference>
<feature type="domain" description="PAS" evidence="14">
    <location>
        <begin position="459"/>
        <end position="505"/>
    </location>
</feature>
<keyword evidence="11" id="KW-0472">Membrane</keyword>
<evidence type="ECO:0000256" key="2">
    <source>
        <dbReference type="ARBA" id="ARBA00004236"/>
    </source>
</evidence>
<dbReference type="SMART" id="SM00387">
    <property type="entry name" value="HATPase_c"/>
    <property type="match status" value="1"/>
</dbReference>
<organism evidence="16 17">
    <name type="scientific">Mangrovibacterium diazotrophicum</name>
    <dbReference type="NCBI Taxonomy" id="1261403"/>
    <lineage>
        <taxon>Bacteria</taxon>
        <taxon>Pseudomonadati</taxon>
        <taxon>Bacteroidota</taxon>
        <taxon>Bacteroidia</taxon>
        <taxon>Marinilabiliales</taxon>
        <taxon>Prolixibacteraceae</taxon>
        <taxon>Mangrovibacterium</taxon>
    </lineage>
</organism>
<dbReference type="Gene3D" id="3.30.450.20">
    <property type="entry name" value="PAS domain"/>
    <property type="match status" value="3"/>
</dbReference>
<dbReference type="PROSITE" id="PS50109">
    <property type="entry name" value="HIS_KIN"/>
    <property type="match status" value="1"/>
</dbReference>
<evidence type="ECO:0000256" key="10">
    <source>
        <dbReference type="ARBA" id="ARBA00023012"/>
    </source>
</evidence>
<dbReference type="InterPro" id="IPR003594">
    <property type="entry name" value="HATPase_dom"/>
</dbReference>
<comment type="catalytic activity">
    <reaction evidence="1">
        <text>ATP + protein L-histidine = ADP + protein N-phospho-L-histidine.</text>
        <dbReference type="EC" id="2.7.13.3"/>
    </reaction>
</comment>
<dbReference type="GO" id="GO:0005524">
    <property type="term" value="F:ATP binding"/>
    <property type="evidence" value="ECO:0007669"/>
    <property type="project" value="UniProtKB-KW"/>
</dbReference>
<evidence type="ECO:0000313" key="17">
    <source>
        <dbReference type="Proteomes" id="UP000283387"/>
    </source>
</evidence>
<keyword evidence="7" id="KW-0547">Nucleotide-binding</keyword>